<reference evidence="4" key="1">
    <citation type="submission" date="2020-02" db="EMBL/GenBank/DDBJ databases">
        <authorList>
            <person name="Scholz U."/>
            <person name="Mascher M."/>
            <person name="Fiebig A."/>
        </authorList>
    </citation>
    <scope>NUCLEOTIDE SEQUENCE</scope>
</reference>
<dbReference type="Pfam" id="PF17177">
    <property type="entry name" value="PPR_long"/>
    <property type="match status" value="1"/>
</dbReference>
<dbReference type="Gene3D" id="1.25.40.10">
    <property type="entry name" value="Tetratricopeptide repeat domain"/>
    <property type="match status" value="2"/>
</dbReference>
<protein>
    <recommendedName>
        <fullName evidence="3">PROP1-like PPR domain-containing protein</fullName>
    </recommendedName>
</protein>
<feature type="repeat" description="PPR" evidence="2">
    <location>
        <begin position="247"/>
        <end position="281"/>
    </location>
</feature>
<feature type="repeat" description="PPR" evidence="2">
    <location>
        <begin position="177"/>
        <end position="211"/>
    </location>
</feature>
<dbReference type="InterPro" id="IPR011990">
    <property type="entry name" value="TPR-like_helical_dom_sf"/>
</dbReference>
<feature type="repeat" description="PPR" evidence="2">
    <location>
        <begin position="212"/>
        <end position="246"/>
    </location>
</feature>
<dbReference type="Pfam" id="PF13041">
    <property type="entry name" value="PPR_2"/>
    <property type="match status" value="1"/>
</dbReference>
<gene>
    <name evidence="4" type="ORF">SI8410_13017131</name>
</gene>
<name>A0A7I8L8U1_SPIIN</name>
<accession>A0A7I8L8U1</accession>
<evidence type="ECO:0000256" key="1">
    <source>
        <dbReference type="ARBA" id="ARBA00022737"/>
    </source>
</evidence>
<evidence type="ECO:0000313" key="5">
    <source>
        <dbReference type="Proteomes" id="UP000663760"/>
    </source>
</evidence>
<dbReference type="NCBIfam" id="TIGR00756">
    <property type="entry name" value="PPR"/>
    <property type="match status" value="5"/>
</dbReference>
<feature type="repeat" description="PPR" evidence="2">
    <location>
        <begin position="317"/>
        <end position="351"/>
    </location>
</feature>
<dbReference type="OrthoDB" id="185373at2759"/>
<sequence>MFCRSSLPLAEISRPVAISTRVTKTHCPPSSTGSFRVSLLHHRKRTLAKPLSAPRSTMLIYQCEDEEEEDNEEEQLRVEPSSVKWVEIGPEITHEQAQAIARLPPKMTKRCRALMRHIICFSPQQGNLPLLLSAWVKVMKPKRADWLSVLKETKRLEDPLFLQVFQYALLEDSFEANIRDYTNIIGAFAEQKRFQDAEATFLAMKRKGFAPDQVTLTLLVNLYSKAGRFEQAKETFGEIRFLGEPLDKRAYGSMIMAYIRAGKPEEGEMLLREMDAQEIYACKEVYKAMLRAYSLAGRPDGAQRIFDAIQLAGIVPDARLCALLIHSYCAVHQLDEAMSVLENMRAAEIKPNDKCVALMIGAFQEEGKLDRAVSLLMDLERDGVVTGRETSNVLTQWFRRLGLSDELEDILRS</sequence>
<dbReference type="PANTHER" id="PTHR46862:SF3">
    <property type="entry name" value="OS07G0661900 PROTEIN"/>
    <property type="match status" value="1"/>
</dbReference>
<dbReference type="PROSITE" id="PS51375">
    <property type="entry name" value="PPR"/>
    <property type="match status" value="5"/>
</dbReference>
<dbReference type="AlphaFoldDB" id="A0A7I8L8U1"/>
<keyword evidence="1" id="KW-0677">Repeat</keyword>
<proteinExistence type="predicted"/>
<feature type="repeat" description="PPR" evidence="2">
    <location>
        <begin position="282"/>
        <end position="316"/>
    </location>
</feature>
<feature type="domain" description="PROP1-like PPR" evidence="3">
    <location>
        <begin position="271"/>
        <end position="399"/>
    </location>
</feature>
<dbReference type="InterPro" id="IPR033443">
    <property type="entry name" value="PROP1-like_PPR_dom"/>
</dbReference>
<keyword evidence="5" id="KW-1185">Reference proteome</keyword>
<dbReference type="Proteomes" id="UP000663760">
    <property type="component" value="Chromosome 13"/>
</dbReference>
<organism evidence="4 5">
    <name type="scientific">Spirodela intermedia</name>
    <name type="common">Intermediate duckweed</name>
    <dbReference type="NCBI Taxonomy" id="51605"/>
    <lineage>
        <taxon>Eukaryota</taxon>
        <taxon>Viridiplantae</taxon>
        <taxon>Streptophyta</taxon>
        <taxon>Embryophyta</taxon>
        <taxon>Tracheophyta</taxon>
        <taxon>Spermatophyta</taxon>
        <taxon>Magnoliopsida</taxon>
        <taxon>Liliopsida</taxon>
        <taxon>Araceae</taxon>
        <taxon>Lemnoideae</taxon>
        <taxon>Spirodela</taxon>
    </lineage>
</organism>
<evidence type="ECO:0000313" key="4">
    <source>
        <dbReference type="EMBL" id="CAA7406453.1"/>
    </source>
</evidence>
<dbReference type="EMBL" id="LR746276">
    <property type="protein sequence ID" value="CAA7406453.1"/>
    <property type="molecule type" value="Genomic_DNA"/>
</dbReference>
<evidence type="ECO:0000259" key="3">
    <source>
        <dbReference type="Pfam" id="PF17177"/>
    </source>
</evidence>
<dbReference type="PANTHER" id="PTHR46862">
    <property type="entry name" value="OS07G0661900 PROTEIN"/>
    <property type="match status" value="1"/>
</dbReference>
<dbReference type="InterPro" id="IPR002885">
    <property type="entry name" value="PPR_rpt"/>
</dbReference>
<evidence type="ECO:0000256" key="2">
    <source>
        <dbReference type="PROSITE-ProRule" id="PRU00708"/>
    </source>
</evidence>